<feature type="transmembrane region" description="Helical" evidence="2">
    <location>
        <begin position="50"/>
        <end position="69"/>
    </location>
</feature>
<keyword evidence="5" id="KW-1185">Reference proteome</keyword>
<protein>
    <submittedName>
        <fullName evidence="4">Membrane protein</fullName>
    </submittedName>
</protein>
<accession>A0A9W6VF54</accession>
<evidence type="ECO:0000256" key="2">
    <source>
        <dbReference type="SAM" id="Phobius"/>
    </source>
</evidence>
<reference evidence="4" key="1">
    <citation type="submission" date="2023-03" db="EMBL/GenBank/DDBJ databases">
        <title>Amycolatopsis taiwanensis NBRC 103393.</title>
        <authorList>
            <person name="Ichikawa N."/>
            <person name="Sato H."/>
            <person name="Tonouchi N."/>
        </authorList>
    </citation>
    <scope>NUCLEOTIDE SEQUENCE</scope>
    <source>
        <strain evidence="4">NBRC 103393</strain>
    </source>
</reference>
<evidence type="ECO:0000313" key="5">
    <source>
        <dbReference type="Proteomes" id="UP001165136"/>
    </source>
</evidence>
<feature type="domain" description="DUF7144" evidence="3">
    <location>
        <begin position="16"/>
        <end position="119"/>
    </location>
</feature>
<keyword evidence="2" id="KW-0472">Membrane</keyword>
<feature type="transmembrane region" description="Helical" evidence="2">
    <location>
        <begin position="76"/>
        <end position="94"/>
    </location>
</feature>
<keyword evidence="2" id="KW-0812">Transmembrane</keyword>
<dbReference type="AlphaFoldDB" id="A0A9W6VF54"/>
<feature type="transmembrane region" description="Helical" evidence="2">
    <location>
        <begin position="16"/>
        <end position="38"/>
    </location>
</feature>
<evidence type="ECO:0000256" key="1">
    <source>
        <dbReference type="SAM" id="MobiDB-lite"/>
    </source>
</evidence>
<sequence>MPLADKVAPAPREVRVAGLITALLGVALLVLDGVLLASPSATGSNVLAEAGFYALFAIAVLMCGAGLAAGHTWARSPGVVLALMTIGVGWYLALPSEQPAPGVPLIAVGVLVLVLLFRQPSRAWALGQHADETEEEAAERGGLEGRRREREGSDDPES</sequence>
<dbReference type="InterPro" id="IPR055568">
    <property type="entry name" value="DUF7144"/>
</dbReference>
<proteinExistence type="predicted"/>
<feature type="compositionally biased region" description="Basic and acidic residues" evidence="1">
    <location>
        <begin position="138"/>
        <end position="158"/>
    </location>
</feature>
<dbReference type="RefSeq" id="WP_285486082.1">
    <property type="nucleotide sequence ID" value="NZ_BSTI01000002.1"/>
</dbReference>
<evidence type="ECO:0000313" key="4">
    <source>
        <dbReference type="EMBL" id="GLY64509.1"/>
    </source>
</evidence>
<gene>
    <name evidence="4" type="ORF">Atai01_11280</name>
</gene>
<comment type="caution">
    <text evidence="4">The sequence shown here is derived from an EMBL/GenBank/DDBJ whole genome shotgun (WGS) entry which is preliminary data.</text>
</comment>
<feature type="transmembrane region" description="Helical" evidence="2">
    <location>
        <begin position="100"/>
        <end position="117"/>
    </location>
</feature>
<dbReference type="EMBL" id="BSTI01000002">
    <property type="protein sequence ID" value="GLY64509.1"/>
    <property type="molecule type" value="Genomic_DNA"/>
</dbReference>
<keyword evidence="2" id="KW-1133">Transmembrane helix</keyword>
<evidence type="ECO:0000259" key="3">
    <source>
        <dbReference type="Pfam" id="PF23636"/>
    </source>
</evidence>
<dbReference type="Pfam" id="PF23636">
    <property type="entry name" value="DUF7144"/>
    <property type="match status" value="1"/>
</dbReference>
<name>A0A9W6VF54_9PSEU</name>
<dbReference type="Proteomes" id="UP001165136">
    <property type="component" value="Unassembled WGS sequence"/>
</dbReference>
<organism evidence="4 5">
    <name type="scientific">Amycolatopsis taiwanensis</name>
    <dbReference type="NCBI Taxonomy" id="342230"/>
    <lineage>
        <taxon>Bacteria</taxon>
        <taxon>Bacillati</taxon>
        <taxon>Actinomycetota</taxon>
        <taxon>Actinomycetes</taxon>
        <taxon>Pseudonocardiales</taxon>
        <taxon>Pseudonocardiaceae</taxon>
        <taxon>Amycolatopsis</taxon>
    </lineage>
</organism>
<feature type="region of interest" description="Disordered" evidence="1">
    <location>
        <begin position="127"/>
        <end position="158"/>
    </location>
</feature>